<keyword evidence="3 7" id="KW-0812">Transmembrane</keyword>
<dbReference type="NCBIfam" id="TIGR00765">
    <property type="entry name" value="yihY_not_rbn"/>
    <property type="match status" value="1"/>
</dbReference>
<dbReference type="Proteomes" id="UP000078558">
    <property type="component" value="Chromosome I"/>
</dbReference>
<dbReference type="OrthoDB" id="9797028at2"/>
<dbReference type="GO" id="GO:0005886">
    <property type="term" value="C:plasma membrane"/>
    <property type="evidence" value="ECO:0007669"/>
    <property type="project" value="UniProtKB-SubCell"/>
</dbReference>
<reference evidence="9 10" key="2">
    <citation type="submission" date="2017-08" db="EMBL/GenBank/DDBJ databases">
        <authorList>
            <person name="de Groot N.N."/>
        </authorList>
    </citation>
    <scope>NUCLEOTIDE SEQUENCE [LARGE SCALE GENOMIC DNA]</scope>
    <source>
        <strain evidence="9">Orrdi1</strain>
    </source>
</reference>
<dbReference type="AlphaFoldDB" id="A0A1C3JXL7"/>
<evidence type="ECO:0000313" key="9">
    <source>
        <dbReference type="EMBL" id="SOE51727.1"/>
    </source>
</evidence>
<organism evidence="8 10">
    <name type="scientific">Orrella dioscoreae</name>
    <dbReference type="NCBI Taxonomy" id="1851544"/>
    <lineage>
        <taxon>Bacteria</taxon>
        <taxon>Pseudomonadati</taxon>
        <taxon>Pseudomonadota</taxon>
        <taxon>Betaproteobacteria</taxon>
        <taxon>Burkholderiales</taxon>
        <taxon>Alcaligenaceae</taxon>
        <taxon>Orrella</taxon>
    </lineage>
</organism>
<keyword evidence="2" id="KW-1003">Cell membrane</keyword>
<evidence type="ECO:0000256" key="3">
    <source>
        <dbReference type="ARBA" id="ARBA00022692"/>
    </source>
</evidence>
<keyword evidence="4 7" id="KW-1133">Transmembrane helix</keyword>
<dbReference type="KEGG" id="odi:ODI_R3650"/>
<dbReference type="EMBL" id="FLRC01000005">
    <property type="protein sequence ID" value="SBT24029.1"/>
    <property type="molecule type" value="Genomic_DNA"/>
</dbReference>
<keyword evidence="10" id="KW-1185">Reference proteome</keyword>
<dbReference type="InterPro" id="IPR017039">
    <property type="entry name" value="Virul_fac_BrkB"/>
</dbReference>
<evidence type="ECO:0000256" key="4">
    <source>
        <dbReference type="ARBA" id="ARBA00022989"/>
    </source>
</evidence>
<proteinExistence type="predicted"/>
<evidence type="ECO:0000256" key="6">
    <source>
        <dbReference type="SAM" id="MobiDB-lite"/>
    </source>
</evidence>
<feature type="transmembrane region" description="Helical" evidence="7">
    <location>
        <begin position="222"/>
        <end position="241"/>
    </location>
</feature>
<feature type="compositionally biased region" description="Pro residues" evidence="6">
    <location>
        <begin position="366"/>
        <end position="375"/>
    </location>
</feature>
<sequence length="375" mass="39792">MDIFPATAPLRLRDIPRLFIRSVQQWSLHRASSKGAALALYTIFSLAPMLILVIAVAGVFFGEEAVQAELVGQLRDLMGQRGAEVIQIVLASAHESGASGLAALISIGVLLFSATTAFNELKTSLDDLWEVPADASAGIKGMVRARLQAFGLILVLAFFLLVSLSVNAGLAAARRYYGEIWNHSTFAWVAELFSNLFSFAVVTALFAAVYKLLPSIRLPWREVIPGAVITALLFIVGKWGIGLYLSRDAVASAYGAAGSVIALLLWIFYSSQVFFFGAVLTHQYSSLRQARARDLGAPAAETAMADTQAHEPGAAPVPAHTATPVAVEPVVGPLPATAATTTVPEDEPIDTPPKQAVLLDPARAPTVPPAPKQPS</sequence>
<feature type="region of interest" description="Disordered" evidence="6">
    <location>
        <begin position="336"/>
        <end position="375"/>
    </location>
</feature>
<dbReference type="Pfam" id="PF03631">
    <property type="entry name" value="Virul_fac_BrkB"/>
    <property type="match status" value="1"/>
</dbReference>
<dbReference type="PANTHER" id="PTHR30213">
    <property type="entry name" value="INNER MEMBRANE PROTEIN YHJD"/>
    <property type="match status" value="1"/>
</dbReference>
<dbReference type="STRING" id="1851544.ODI_03448"/>
<dbReference type="PANTHER" id="PTHR30213:SF1">
    <property type="entry name" value="INNER MEMBRANE PROTEIN YHJD"/>
    <property type="match status" value="1"/>
</dbReference>
<accession>A0A1C3JXL7</accession>
<reference evidence="8 10" key="1">
    <citation type="submission" date="2016-06" db="EMBL/GenBank/DDBJ databases">
        <authorList>
            <person name="Kjaerup R.B."/>
            <person name="Dalgaard T.S."/>
            <person name="Juul-Madsen H.R."/>
        </authorList>
    </citation>
    <scope>NUCLEOTIDE SEQUENCE [LARGE SCALE GENOMIC DNA]</scope>
    <source>
        <strain evidence="8">Orrdi1</strain>
    </source>
</reference>
<evidence type="ECO:0000256" key="7">
    <source>
        <dbReference type="SAM" id="Phobius"/>
    </source>
</evidence>
<evidence type="ECO:0000256" key="1">
    <source>
        <dbReference type="ARBA" id="ARBA00004651"/>
    </source>
</evidence>
<protein>
    <submittedName>
        <fullName evidence="8">Inner membrane protein YihY, formerly thought to be RNase BN</fullName>
    </submittedName>
</protein>
<feature type="transmembrane region" description="Helical" evidence="7">
    <location>
        <begin position="149"/>
        <end position="173"/>
    </location>
</feature>
<feature type="transmembrane region" description="Helical" evidence="7">
    <location>
        <begin position="98"/>
        <end position="118"/>
    </location>
</feature>
<comment type="subcellular location">
    <subcellularLocation>
        <location evidence="1">Cell membrane</location>
        <topology evidence="1">Multi-pass membrane protein</topology>
    </subcellularLocation>
</comment>
<evidence type="ECO:0000256" key="5">
    <source>
        <dbReference type="ARBA" id="ARBA00023136"/>
    </source>
</evidence>
<gene>
    <name evidence="8" type="ORF">ODI_03448</name>
    <name evidence="9" type="ORF">ODI_R3650</name>
</gene>
<evidence type="ECO:0000313" key="10">
    <source>
        <dbReference type="Proteomes" id="UP000078558"/>
    </source>
</evidence>
<feature type="transmembrane region" description="Helical" evidence="7">
    <location>
        <begin position="185"/>
        <end position="210"/>
    </location>
</feature>
<evidence type="ECO:0000256" key="2">
    <source>
        <dbReference type="ARBA" id="ARBA00022475"/>
    </source>
</evidence>
<dbReference type="EMBL" id="LT907988">
    <property type="protein sequence ID" value="SOE51727.1"/>
    <property type="molecule type" value="Genomic_DNA"/>
</dbReference>
<evidence type="ECO:0000313" key="8">
    <source>
        <dbReference type="EMBL" id="SBT24029.1"/>
    </source>
</evidence>
<name>A0A1C3JXL7_9BURK</name>
<keyword evidence="5 7" id="KW-0472">Membrane</keyword>
<feature type="transmembrane region" description="Helical" evidence="7">
    <location>
        <begin position="38"/>
        <end position="61"/>
    </location>
</feature>
<feature type="transmembrane region" description="Helical" evidence="7">
    <location>
        <begin position="253"/>
        <end position="281"/>
    </location>
</feature>